<dbReference type="Proteomes" id="UP000189161">
    <property type="component" value="Unassembled WGS sequence"/>
</dbReference>
<accession>A0A1V3J6M4</accession>
<organism evidence="2 3">
    <name type="scientific">Rodentibacter trehalosifermentans</name>
    <dbReference type="NCBI Taxonomy" id="1908263"/>
    <lineage>
        <taxon>Bacteria</taxon>
        <taxon>Pseudomonadati</taxon>
        <taxon>Pseudomonadota</taxon>
        <taxon>Gammaproteobacteria</taxon>
        <taxon>Pasteurellales</taxon>
        <taxon>Pasteurellaceae</taxon>
        <taxon>Rodentibacter</taxon>
    </lineage>
</organism>
<name>A0A1V3J6M4_9PAST</name>
<comment type="caution">
    <text evidence="2">The sequence shown here is derived from an EMBL/GenBank/DDBJ whole genome shotgun (WGS) entry which is preliminary data.</text>
</comment>
<dbReference type="InterPro" id="IPR024432">
    <property type="entry name" value="Put_RecE_PDDEXK-like_dom"/>
</dbReference>
<evidence type="ECO:0000313" key="3">
    <source>
        <dbReference type="Proteomes" id="UP000189161"/>
    </source>
</evidence>
<dbReference type="RefSeq" id="WP_077477493.1">
    <property type="nucleotide sequence ID" value="NZ_MLHL01000006.1"/>
</dbReference>
<protein>
    <submittedName>
        <fullName evidence="2">Exodeoxyribonuclease VIII</fullName>
    </submittedName>
</protein>
<dbReference type="OrthoDB" id="256590at2"/>
<evidence type="ECO:0000259" key="1">
    <source>
        <dbReference type="Pfam" id="PF12684"/>
    </source>
</evidence>
<evidence type="ECO:0000313" key="2">
    <source>
        <dbReference type="EMBL" id="OOF50711.1"/>
    </source>
</evidence>
<dbReference type="Pfam" id="PF12684">
    <property type="entry name" value="DUF3799"/>
    <property type="match status" value="1"/>
</dbReference>
<proteinExistence type="predicted"/>
<feature type="domain" description="Putative exodeoxyribonuclease 8 PDDEXK-like" evidence="1">
    <location>
        <begin position="28"/>
        <end position="252"/>
    </location>
</feature>
<sequence length="262" mass="29916">MTATVLENMSNAEYHDHSAISKSGLDLIDKSPAHYFYREKKSTPAMIFGSAFHDLVLLPDKFTQLYCVMPEELNLRTKEGKAFKEKVESENLTALSYTDYQHIEKMKESLLNHPMADKLLAQGRPEISIFWRDSIGVECRCRPDFLNNSGIIVDLKTTTDASPTGFAKSIANFRYHVQDAYYSNGYFHAFGELPKGFVFIAIEKEPPYAVGVYTLDDMAKIEGENRFKANLETYKNALETNQWHAFSPQIETLSLPHWAYQS</sequence>
<reference evidence="2 3" key="1">
    <citation type="submission" date="2016-10" db="EMBL/GenBank/DDBJ databases">
        <title>Rodentibacter gen. nov. and new species.</title>
        <authorList>
            <person name="Christensen H."/>
        </authorList>
    </citation>
    <scope>NUCLEOTIDE SEQUENCE [LARGE SCALE GENOMIC DNA]</scope>
    <source>
        <strain evidence="2 3">H1987082031</strain>
    </source>
</reference>
<keyword evidence="3" id="KW-1185">Reference proteome</keyword>
<dbReference type="InterPro" id="IPR011604">
    <property type="entry name" value="PDDEXK-like_dom_sf"/>
</dbReference>
<dbReference type="AlphaFoldDB" id="A0A1V3J6M4"/>
<dbReference type="EMBL" id="MLHL01000006">
    <property type="protein sequence ID" value="OOF50711.1"/>
    <property type="molecule type" value="Genomic_DNA"/>
</dbReference>
<gene>
    <name evidence="2" type="ORF">BKK52_00760</name>
</gene>
<dbReference type="Gene3D" id="3.90.320.10">
    <property type="match status" value="1"/>
</dbReference>